<feature type="non-terminal residue" evidence="1">
    <location>
        <position position="1"/>
    </location>
</feature>
<comment type="caution">
    <text evidence="1">The sequence shown here is derived from an EMBL/GenBank/DDBJ whole genome shotgun (WGS) entry which is preliminary data.</text>
</comment>
<evidence type="ECO:0000313" key="2">
    <source>
        <dbReference type="Proteomes" id="UP000678393"/>
    </source>
</evidence>
<name>A0A8S3Z7W1_9EUPU</name>
<keyword evidence="2" id="KW-1185">Reference proteome</keyword>
<reference evidence="1" key="1">
    <citation type="submission" date="2021-04" db="EMBL/GenBank/DDBJ databases">
        <authorList>
            <consortium name="Molecular Ecology Group"/>
        </authorList>
    </citation>
    <scope>NUCLEOTIDE SEQUENCE</scope>
</reference>
<protein>
    <submittedName>
        <fullName evidence="1">Uncharacterized protein</fullName>
    </submittedName>
</protein>
<accession>A0A8S3Z7W1</accession>
<proteinExistence type="predicted"/>
<dbReference type="EMBL" id="CAJHNH020002068">
    <property type="protein sequence ID" value="CAG5125473.1"/>
    <property type="molecule type" value="Genomic_DNA"/>
</dbReference>
<dbReference type="AlphaFoldDB" id="A0A8S3Z7W1"/>
<dbReference type="Proteomes" id="UP000678393">
    <property type="component" value="Unassembled WGS sequence"/>
</dbReference>
<sequence>TTHSFTQLLHKFLSHVHQLLKEKKTWDQAVKELQKKKNIFRIYKSKLQKTWHTLAAQKQVALKNSFPLP</sequence>
<gene>
    <name evidence="1" type="ORF">CUNI_LOCUS11031</name>
</gene>
<evidence type="ECO:0000313" key="1">
    <source>
        <dbReference type="EMBL" id="CAG5125473.1"/>
    </source>
</evidence>
<organism evidence="1 2">
    <name type="scientific">Candidula unifasciata</name>
    <dbReference type="NCBI Taxonomy" id="100452"/>
    <lineage>
        <taxon>Eukaryota</taxon>
        <taxon>Metazoa</taxon>
        <taxon>Spiralia</taxon>
        <taxon>Lophotrochozoa</taxon>
        <taxon>Mollusca</taxon>
        <taxon>Gastropoda</taxon>
        <taxon>Heterobranchia</taxon>
        <taxon>Euthyneura</taxon>
        <taxon>Panpulmonata</taxon>
        <taxon>Eupulmonata</taxon>
        <taxon>Stylommatophora</taxon>
        <taxon>Helicina</taxon>
        <taxon>Helicoidea</taxon>
        <taxon>Geomitridae</taxon>
        <taxon>Candidula</taxon>
    </lineage>
</organism>